<proteinExistence type="predicted"/>
<dbReference type="STRING" id="1763538.LPB68_07295"/>
<dbReference type="AlphaFoldDB" id="A0A167GS95"/>
<protein>
    <submittedName>
        <fullName evidence="2">Uncharacterized protein</fullName>
    </submittedName>
</protein>
<evidence type="ECO:0000313" key="3">
    <source>
        <dbReference type="Proteomes" id="UP000077134"/>
    </source>
</evidence>
<dbReference type="Proteomes" id="UP000077134">
    <property type="component" value="Unassembled WGS sequence"/>
</dbReference>
<keyword evidence="1" id="KW-0175">Coiled coil</keyword>
<name>A0A167GS95_9BACL</name>
<feature type="coiled-coil region" evidence="1">
    <location>
        <begin position="149"/>
        <end position="208"/>
    </location>
</feature>
<sequence length="232" mass="27234">MNNKPYSTNKTRGWLKNVLTARSEVENELVTSHNGSEDEPNVLDVESSKLDFASLEQDKTAYDLIIAVENLLNDRQLSQFKSNDIEDQLSNANETINRLKNDLNKKEHLILEKEKEFRIIEEKLTSKQMSYDQLLEDYKDYQSSTNTGIENLKYQLEKERSKYTRLNEEFTKQQYDSMQKIKELEEMVRDSEAENTQVTNQYNKVVEEKAQLLKTVTDFTERMSFSFSPPSE</sequence>
<reference evidence="2 3" key="1">
    <citation type="submission" date="2016-02" db="EMBL/GenBank/DDBJ databases">
        <title>Paenibacillus sp. LPB0068, isolated from Crassostrea gigas.</title>
        <authorList>
            <person name="Shin S.-K."/>
            <person name="Yi H."/>
        </authorList>
    </citation>
    <scope>NUCLEOTIDE SEQUENCE [LARGE SCALE GENOMIC DNA]</scope>
    <source>
        <strain evidence="2 3">LPB0068</strain>
    </source>
</reference>
<dbReference type="OrthoDB" id="2823105at2"/>
<feature type="coiled-coil region" evidence="1">
    <location>
        <begin position="82"/>
        <end position="116"/>
    </location>
</feature>
<dbReference type="EMBL" id="LSFN01000001">
    <property type="protein sequence ID" value="OAB77853.1"/>
    <property type="molecule type" value="Genomic_DNA"/>
</dbReference>
<gene>
    <name evidence="2" type="ORF">PNBC_00375</name>
</gene>
<accession>A0A167GS95</accession>
<keyword evidence="3" id="KW-1185">Reference proteome</keyword>
<organism evidence="2 3">
    <name type="scientific">Paenibacillus crassostreae</name>
    <dbReference type="NCBI Taxonomy" id="1763538"/>
    <lineage>
        <taxon>Bacteria</taxon>
        <taxon>Bacillati</taxon>
        <taxon>Bacillota</taxon>
        <taxon>Bacilli</taxon>
        <taxon>Bacillales</taxon>
        <taxon>Paenibacillaceae</taxon>
        <taxon>Paenibacillus</taxon>
    </lineage>
</organism>
<evidence type="ECO:0000256" key="1">
    <source>
        <dbReference type="SAM" id="Coils"/>
    </source>
</evidence>
<dbReference type="RefSeq" id="WP_082865525.1">
    <property type="nucleotide sequence ID" value="NZ_CP017770.1"/>
</dbReference>
<evidence type="ECO:0000313" key="2">
    <source>
        <dbReference type="EMBL" id="OAB77853.1"/>
    </source>
</evidence>
<comment type="caution">
    <text evidence="2">The sequence shown here is derived from an EMBL/GenBank/DDBJ whole genome shotgun (WGS) entry which is preliminary data.</text>
</comment>